<evidence type="ECO:0000313" key="3">
    <source>
        <dbReference type="Proteomes" id="UP000199065"/>
    </source>
</evidence>
<keyword evidence="1" id="KW-1133">Transmembrane helix</keyword>
<sequence>MTTSNRAGAPASHTRIFQIHVVLFVILFLGQLLAVFVQALNSMLTVFEGAGMAVGVIGALHALWALVRGWAPGRGTWALMLVAWVVLFALPGILFAIGMSLGGVG</sequence>
<dbReference type="AlphaFoldDB" id="A0A1I2U340"/>
<protein>
    <submittedName>
        <fullName evidence="2">Uncharacterized protein</fullName>
    </submittedName>
</protein>
<organism evidence="2 3">
    <name type="scientific">Corynebacterium spheniscorum</name>
    <dbReference type="NCBI Taxonomy" id="185761"/>
    <lineage>
        <taxon>Bacteria</taxon>
        <taxon>Bacillati</taxon>
        <taxon>Actinomycetota</taxon>
        <taxon>Actinomycetes</taxon>
        <taxon>Mycobacteriales</taxon>
        <taxon>Corynebacteriaceae</taxon>
        <taxon>Corynebacterium</taxon>
    </lineage>
</organism>
<evidence type="ECO:0000313" key="2">
    <source>
        <dbReference type="EMBL" id="SFG71393.1"/>
    </source>
</evidence>
<keyword evidence="1" id="KW-0812">Transmembrane</keyword>
<feature type="transmembrane region" description="Helical" evidence="1">
    <location>
        <begin position="46"/>
        <end position="67"/>
    </location>
</feature>
<evidence type="ECO:0000256" key="1">
    <source>
        <dbReference type="SAM" id="Phobius"/>
    </source>
</evidence>
<proteinExistence type="predicted"/>
<keyword evidence="3" id="KW-1185">Reference proteome</keyword>
<feature type="transmembrane region" description="Helical" evidence="1">
    <location>
        <begin position="21"/>
        <end position="40"/>
    </location>
</feature>
<name>A0A1I2U340_9CORY</name>
<dbReference type="Proteomes" id="UP000199065">
    <property type="component" value="Unassembled WGS sequence"/>
</dbReference>
<reference evidence="2 3" key="1">
    <citation type="submission" date="2016-10" db="EMBL/GenBank/DDBJ databases">
        <authorList>
            <person name="de Groot N.N."/>
        </authorList>
    </citation>
    <scope>NUCLEOTIDE SEQUENCE [LARGE SCALE GENOMIC DNA]</scope>
    <source>
        <strain>J11</strain>
        <strain evidence="3">PG 39</strain>
    </source>
</reference>
<dbReference type="EMBL" id="FOPJ01000011">
    <property type="protein sequence ID" value="SFG71393.1"/>
    <property type="molecule type" value="Genomic_DNA"/>
</dbReference>
<keyword evidence="1" id="KW-0472">Membrane</keyword>
<gene>
    <name evidence="2" type="ORF">SAMN05660282_01713</name>
</gene>
<feature type="transmembrane region" description="Helical" evidence="1">
    <location>
        <begin position="79"/>
        <end position="101"/>
    </location>
</feature>
<accession>A0A1I2U340</accession>